<dbReference type="AlphaFoldDB" id="A0AAD4U186"/>
<evidence type="ECO:0000256" key="12">
    <source>
        <dbReference type="SAM" id="MobiDB-lite"/>
    </source>
</evidence>
<keyword evidence="7 11" id="KW-1015">Disulfide bond</keyword>
<dbReference type="FunFam" id="2.10.70.10:FF:000055">
    <property type="entry name" value="Complement decay-accelerating factor, GPI-anchored"/>
    <property type="match status" value="1"/>
</dbReference>
<dbReference type="EMBL" id="JAKZEL010000015">
    <property type="protein sequence ID" value="KAI4536626.1"/>
    <property type="molecule type" value="Genomic_DNA"/>
</dbReference>
<feature type="domain" description="Sushi" evidence="15">
    <location>
        <begin position="41"/>
        <end position="121"/>
    </location>
</feature>
<evidence type="ECO:0000256" key="14">
    <source>
        <dbReference type="SAM" id="SignalP"/>
    </source>
</evidence>
<dbReference type="GO" id="GO:0016020">
    <property type="term" value="C:membrane"/>
    <property type="evidence" value="ECO:0007669"/>
    <property type="project" value="UniProtKB-SubCell"/>
</dbReference>
<reference evidence="16" key="1">
    <citation type="submission" date="2022-03" db="EMBL/GenBank/DDBJ databases">
        <title>Genomic analyses of argali, domestic sheep and their hybrids provide insights into chromosomal evolution, heterosis and genetic basis of agronomic traits.</title>
        <authorList>
            <person name="Li M."/>
        </authorList>
    </citation>
    <scope>NUCLEOTIDE SEQUENCE</scope>
    <source>
        <strain evidence="16">CAU-MHL-2022a</strain>
        <tissue evidence="16">Skin</tissue>
    </source>
</reference>
<name>A0AAD4U186_OVIAM</name>
<dbReference type="InterPro" id="IPR050350">
    <property type="entry name" value="Compl-Cell_Adhes-Reg"/>
</dbReference>
<dbReference type="PANTHER" id="PTHR19325">
    <property type="entry name" value="COMPLEMENT COMPONENT-RELATED SUSHI DOMAIN-CONTAINING"/>
    <property type="match status" value="1"/>
</dbReference>
<comment type="caution">
    <text evidence="11">Lacks conserved residue(s) required for the propagation of feature annotation.</text>
</comment>
<feature type="signal peptide" evidence="14">
    <location>
        <begin position="1"/>
        <end position="40"/>
    </location>
</feature>
<dbReference type="GO" id="GO:0009986">
    <property type="term" value="C:cell surface"/>
    <property type="evidence" value="ECO:0007669"/>
    <property type="project" value="InterPro"/>
</dbReference>
<dbReference type="InterPro" id="IPR000436">
    <property type="entry name" value="Sushi_SCR_CCP_dom"/>
</dbReference>
<evidence type="ECO:0000256" key="2">
    <source>
        <dbReference type="ARBA" id="ARBA00017517"/>
    </source>
</evidence>
<evidence type="ECO:0000256" key="4">
    <source>
        <dbReference type="ARBA" id="ARBA00022729"/>
    </source>
</evidence>
<feature type="domain" description="Sushi" evidence="15">
    <location>
        <begin position="122"/>
        <end position="184"/>
    </location>
</feature>
<evidence type="ECO:0000256" key="7">
    <source>
        <dbReference type="ARBA" id="ARBA00023157"/>
    </source>
</evidence>
<dbReference type="PIRSF" id="PIRSF037971">
    <property type="entry name" value="TLX_CD46"/>
    <property type="match status" value="1"/>
</dbReference>
<evidence type="ECO:0000259" key="15">
    <source>
        <dbReference type="PROSITE" id="PS50923"/>
    </source>
</evidence>
<feature type="domain" description="Sushi" evidence="15">
    <location>
        <begin position="251"/>
        <end position="310"/>
    </location>
</feature>
<evidence type="ECO:0000256" key="5">
    <source>
        <dbReference type="ARBA" id="ARBA00022737"/>
    </source>
</evidence>
<accession>A0AAD4U186</accession>
<evidence type="ECO:0000256" key="6">
    <source>
        <dbReference type="ARBA" id="ARBA00023136"/>
    </source>
</evidence>
<keyword evidence="5" id="KW-0677">Repeat</keyword>
<dbReference type="InterPro" id="IPR017341">
    <property type="entry name" value="CD46"/>
</dbReference>
<keyword evidence="4 14" id="KW-0732">Signal</keyword>
<dbReference type="FunFam" id="2.10.70.10:FF:000042">
    <property type="entry name" value="Membrane cofactor protein"/>
    <property type="match status" value="1"/>
</dbReference>
<dbReference type="Proteomes" id="UP001214576">
    <property type="component" value="Unassembled WGS sequence"/>
</dbReference>
<feature type="compositionally biased region" description="Polar residues" evidence="12">
    <location>
        <begin position="346"/>
        <end position="364"/>
    </location>
</feature>
<evidence type="ECO:0000256" key="8">
    <source>
        <dbReference type="ARBA" id="ARBA00023180"/>
    </source>
</evidence>
<feature type="domain" description="Sushi" evidence="15">
    <location>
        <begin position="185"/>
        <end position="250"/>
    </location>
</feature>
<evidence type="ECO:0000256" key="11">
    <source>
        <dbReference type="PROSITE-ProRule" id="PRU00302"/>
    </source>
</evidence>
<dbReference type="PROSITE" id="PS50923">
    <property type="entry name" value="SUSHI"/>
    <property type="match status" value="4"/>
</dbReference>
<keyword evidence="6 13" id="KW-0472">Membrane</keyword>
<comment type="caution">
    <text evidence="16">The sequence shown here is derived from an EMBL/GenBank/DDBJ whole genome shotgun (WGS) entry which is preliminary data.</text>
</comment>
<dbReference type="CDD" id="cd12841">
    <property type="entry name" value="TM_EphA1"/>
    <property type="match status" value="1"/>
</dbReference>
<feature type="region of interest" description="Disordered" evidence="12">
    <location>
        <begin position="316"/>
        <end position="381"/>
    </location>
</feature>
<feature type="disulfide bond" evidence="11">
    <location>
        <begin position="281"/>
        <end position="308"/>
    </location>
</feature>
<keyword evidence="13" id="KW-0812">Transmembrane</keyword>
<keyword evidence="9" id="KW-0278">Fertilization</keyword>
<dbReference type="SMART" id="SM00032">
    <property type="entry name" value="CCP"/>
    <property type="match status" value="4"/>
</dbReference>
<evidence type="ECO:0000313" key="17">
    <source>
        <dbReference type="Proteomes" id="UP001214576"/>
    </source>
</evidence>
<protein>
    <recommendedName>
        <fullName evidence="2">Membrane cofactor protein</fullName>
    </recommendedName>
</protein>
<comment type="subcellular location">
    <subcellularLocation>
        <location evidence="1">Membrane</location>
        <topology evidence="1">Single-pass membrane protein</topology>
    </subcellularLocation>
</comment>
<dbReference type="FunFam" id="2.10.70.10:FF:000014">
    <property type="entry name" value="Membrane cofactor protein"/>
    <property type="match status" value="1"/>
</dbReference>
<evidence type="ECO:0000256" key="3">
    <source>
        <dbReference type="ARBA" id="ARBA00022659"/>
    </source>
</evidence>
<organism evidence="16 17">
    <name type="scientific">Ovis ammon polii</name>
    <dbReference type="NCBI Taxonomy" id="230172"/>
    <lineage>
        <taxon>Eukaryota</taxon>
        <taxon>Metazoa</taxon>
        <taxon>Chordata</taxon>
        <taxon>Craniata</taxon>
        <taxon>Vertebrata</taxon>
        <taxon>Euteleostomi</taxon>
        <taxon>Mammalia</taxon>
        <taxon>Eutheria</taxon>
        <taxon>Laurasiatheria</taxon>
        <taxon>Artiodactyla</taxon>
        <taxon>Ruminantia</taxon>
        <taxon>Pecora</taxon>
        <taxon>Bovidae</taxon>
        <taxon>Caprinae</taxon>
        <taxon>Ovis</taxon>
    </lineage>
</organism>
<dbReference type="Pfam" id="PF00084">
    <property type="entry name" value="Sushi"/>
    <property type="match status" value="4"/>
</dbReference>
<comment type="subunit">
    <text evidence="10">Interacts with C3b. Interacts with C4b. Interacts with moesin/MSN.</text>
</comment>
<evidence type="ECO:0000256" key="1">
    <source>
        <dbReference type="ARBA" id="ARBA00004167"/>
    </source>
</evidence>
<dbReference type="PANTHER" id="PTHR19325:SF521">
    <property type="entry name" value="MEMBRANE COFACTOR PROTEIN"/>
    <property type="match status" value="1"/>
</dbReference>
<keyword evidence="13" id="KW-1133">Transmembrane helix</keyword>
<keyword evidence="3 11" id="KW-0768">Sushi</keyword>
<dbReference type="Gene3D" id="2.10.70.10">
    <property type="entry name" value="Complement Module, domain 1"/>
    <property type="match status" value="4"/>
</dbReference>
<evidence type="ECO:0000256" key="13">
    <source>
        <dbReference type="SAM" id="Phobius"/>
    </source>
</evidence>
<dbReference type="GO" id="GO:0007338">
    <property type="term" value="P:single fertilization"/>
    <property type="evidence" value="ECO:0007669"/>
    <property type="project" value="UniProtKB-KW"/>
</dbReference>
<gene>
    <name evidence="16" type="ORF">MG293_012829</name>
</gene>
<dbReference type="SUPFAM" id="SSF57535">
    <property type="entry name" value="Complement control module/SCR domain"/>
    <property type="match status" value="4"/>
</dbReference>
<proteinExistence type="predicted"/>
<feature type="transmembrane region" description="Helical" evidence="13">
    <location>
        <begin position="386"/>
        <end position="412"/>
    </location>
</feature>
<evidence type="ECO:0000256" key="10">
    <source>
        <dbReference type="ARBA" id="ARBA00047055"/>
    </source>
</evidence>
<sequence length="439" mass="47106">MKASCAPRKAPPRCSERLASSGHFAGVLLLAPLLVLPASSDACGDPPRFVTMKPKADPASSYSPGFVTVTPQGNTTSGYPPGHRILYECRLGFQPVTPGQVLALVCQENKTWSSLQEGCKRKQCSNLAEPMNGQVIFVNGSMEFGSQAHYVCNQGYYLIGTSISHCDISGDGVDWSDHPPTCEKVLCKPPKEIPNGKYTNSHKDIFEYNEVVTYSCDPSNGPDEYSLIGESRLICVGNDEWSSQPPQCKVVKCEYPAVENGTIVSGHGHKFYYKATVVFKCNEGFNLHGNNIVVCGENSTWEPELPKCIKVSVPPSTHPPIPSTHPPVPSTHPPVPSVSVSTRSTQQPMPSASDSKPTSPTMTPGLTHPGHPSPTDATPPNDAEGLGAGFIVLIVIALLVGIGVLLCLYFFLCRQKKKGKAEGSASYSTYQDKAATPTE</sequence>
<evidence type="ECO:0000256" key="9">
    <source>
        <dbReference type="ARBA" id="ARBA00023279"/>
    </source>
</evidence>
<keyword evidence="17" id="KW-1185">Reference proteome</keyword>
<feature type="chain" id="PRO_5042192014" description="Membrane cofactor protein" evidence="14">
    <location>
        <begin position="41"/>
        <end position="439"/>
    </location>
</feature>
<evidence type="ECO:0000313" key="16">
    <source>
        <dbReference type="EMBL" id="KAI4536626.1"/>
    </source>
</evidence>
<keyword evidence="8" id="KW-0325">Glycoprotein</keyword>
<dbReference type="InterPro" id="IPR035976">
    <property type="entry name" value="Sushi/SCR/CCP_sf"/>
</dbReference>
<dbReference type="CDD" id="cd00033">
    <property type="entry name" value="CCP"/>
    <property type="match status" value="3"/>
</dbReference>
<feature type="compositionally biased region" description="Pro residues" evidence="12">
    <location>
        <begin position="316"/>
        <end position="336"/>
    </location>
</feature>